<evidence type="ECO:0000256" key="1">
    <source>
        <dbReference type="ARBA" id="ARBA00022737"/>
    </source>
</evidence>
<dbReference type="SUPFAM" id="SSF52047">
    <property type="entry name" value="RNI-like"/>
    <property type="match status" value="1"/>
</dbReference>
<dbReference type="PANTHER" id="PTHR23155">
    <property type="entry name" value="DISEASE RESISTANCE PROTEIN RP"/>
    <property type="match status" value="1"/>
</dbReference>
<proteinExistence type="predicted"/>
<reference evidence="7 8" key="1">
    <citation type="journal article" date="2016" name="G3 (Bethesda)">
        <title>First Draft Assembly and Annotation of the Genome of a California Endemic Oak Quercus lobata Nee (Fagaceae).</title>
        <authorList>
            <person name="Sork V.L."/>
            <person name="Fitz-Gibbon S.T."/>
            <person name="Puiu D."/>
            <person name="Crepeau M."/>
            <person name="Gugger P.F."/>
            <person name="Sherman R."/>
            <person name="Stevens K."/>
            <person name="Langley C.H."/>
            <person name="Pellegrini M."/>
            <person name="Salzberg S.L."/>
        </authorList>
    </citation>
    <scope>NUCLEOTIDE SEQUENCE [LARGE SCALE GENOMIC DNA]</scope>
    <source>
        <strain evidence="7 8">cv. SW786</strain>
    </source>
</reference>
<dbReference type="PANTHER" id="PTHR23155:SF1052">
    <property type="entry name" value="DISEASE RESISTANCE PROTEIN RPM1"/>
    <property type="match status" value="1"/>
</dbReference>
<sequence>MAETAVLFLIDKLIPLLTQEATLLQGIHGEVADIKDELESIQSFLKDADARAAAEEEMSEGIKTWVKQVREAAFHIEVAIDRYLLHMAQQSHQRGFTGFLHKIIRLPTSLKPRHNIASEIHWFKASVQKIKERSEKYSFKSTSQGSSSGQAVVHRTLGGMTLERIPFILRMQMLREFPLPGIDTMDEQSLINILRDYLPQKRKSSPIHVYELQPLPPNEAWELFCKRGFQFDFGGHCPQVLEKLSHELVEKCEGLPLAIVAIGGLLSTKDKTILEWQNLQNSLGIELQRNPHLSAINKILSLSFEDLPYNLKSYFLYLDMYPEDYYINCIKLIRQWIAEGFVKEIEGKTLEEVGREYLTELIHRSLVQVTRVDFDGKVRLCRLHDLFREIVLQKMKGLSFVHVLSKQESKFEGLTCLMDFEDAPLDFIPEDVGSLFHLRYLSLRNTKVKLLPKSIGKLQNLETLDLKQSHVYEIPVEINNLRKLRHFIAYNRDFKIDFSLTQEKGVKLQKGIGCLTDLQKLYHVEANHEGAIDLITELESLRQLRKLGKKNLTRETGRALCVSIEKMNHLESLDVSSISKDEILDSQSISSPPQFLQRLYIQGRLDQLPNWIPKLQHLSRLLICWSSPQLKEVPSGIKHVRSLKSIEFWDMPKEFEESLDPEQGSCHWIIEHVPIVYLCHMVGKGYYDFDTRILHSKHLERSRGLTINHIDNHKDNNSNIINASVEQG</sequence>
<dbReference type="Gene3D" id="1.10.8.430">
    <property type="entry name" value="Helical domain of apoptotic protease-activating factors"/>
    <property type="match status" value="1"/>
</dbReference>
<feature type="domain" description="Disease resistance R13L4/SHOC-2-like LRR" evidence="6">
    <location>
        <begin position="430"/>
        <end position="624"/>
    </location>
</feature>
<dbReference type="InterPro" id="IPR042197">
    <property type="entry name" value="Apaf_helical"/>
</dbReference>
<reference evidence="7" key="2">
    <citation type="submission" date="2021-01" db="UniProtKB">
        <authorList>
            <consortium name="EnsemblPlants"/>
        </authorList>
    </citation>
    <scope>IDENTIFICATION</scope>
</reference>
<dbReference type="Gene3D" id="1.10.10.10">
    <property type="entry name" value="Winged helix-like DNA-binding domain superfamily/Winged helix DNA-binding domain"/>
    <property type="match status" value="1"/>
</dbReference>
<dbReference type="InterPro" id="IPR038005">
    <property type="entry name" value="RX-like_CC"/>
</dbReference>
<dbReference type="InterPro" id="IPR041118">
    <property type="entry name" value="Rx_N"/>
</dbReference>
<dbReference type="Gene3D" id="1.20.5.4130">
    <property type="match status" value="1"/>
</dbReference>
<keyword evidence="2" id="KW-0547">Nucleotide-binding</keyword>
<evidence type="ECO:0000256" key="2">
    <source>
        <dbReference type="ARBA" id="ARBA00022741"/>
    </source>
</evidence>
<dbReference type="OMA" id="HELVEKC"/>
<dbReference type="Proteomes" id="UP000594261">
    <property type="component" value="Chromosome 4"/>
</dbReference>
<dbReference type="Pfam" id="PF23559">
    <property type="entry name" value="WHD_DRP"/>
    <property type="match status" value="1"/>
</dbReference>
<dbReference type="GO" id="GO:0098542">
    <property type="term" value="P:defense response to other organism"/>
    <property type="evidence" value="ECO:0007669"/>
    <property type="project" value="TreeGrafter"/>
</dbReference>
<dbReference type="PRINTS" id="PR00364">
    <property type="entry name" value="DISEASERSIST"/>
</dbReference>
<protein>
    <submittedName>
        <fullName evidence="7">Uncharacterized protein</fullName>
    </submittedName>
</protein>
<evidence type="ECO:0000259" key="4">
    <source>
        <dbReference type="Pfam" id="PF18052"/>
    </source>
</evidence>
<keyword evidence="3" id="KW-0611">Plant defense</keyword>
<dbReference type="InterPro" id="IPR027417">
    <property type="entry name" value="P-loop_NTPase"/>
</dbReference>
<name>A0A7N2LIL3_QUELO</name>
<dbReference type="SUPFAM" id="SSF52540">
    <property type="entry name" value="P-loop containing nucleoside triphosphate hydrolases"/>
    <property type="match status" value="1"/>
</dbReference>
<dbReference type="EnsemblPlants" id="QL04p069941:mrna">
    <property type="protein sequence ID" value="QL04p069941:mrna"/>
    <property type="gene ID" value="QL04p069941"/>
</dbReference>
<keyword evidence="1" id="KW-0677">Repeat</keyword>
<evidence type="ECO:0000313" key="7">
    <source>
        <dbReference type="EnsemblPlants" id="QL04p069941:mrna"/>
    </source>
</evidence>
<dbReference type="Pfam" id="PF23598">
    <property type="entry name" value="LRR_14"/>
    <property type="match status" value="1"/>
</dbReference>
<accession>A0A7N2LIL3</accession>
<feature type="domain" description="Disease resistance N-terminal" evidence="4">
    <location>
        <begin position="5"/>
        <end position="97"/>
    </location>
</feature>
<evidence type="ECO:0000259" key="6">
    <source>
        <dbReference type="Pfam" id="PF23598"/>
    </source>
</evidence>
<feature type="domain" description="Disease resistance protein winged helix" evidence="5">
    <location>
        <begin position="320"/>
        <end position="391"/>
    </location>
</feature>
<dbReference type="CDD" id="cd14798">
    <property type="entry name" value="RX-CC_like"/>
    <property type="match status" value="1"/>
</dbReference>
<dbReference type="InterPro" id="IPR036388">
    <property type="entry name" value="WH-like_DNA-bd_sf"/>
</dbReference>
<dbReference type="FunFam" id="1.10.10.10:FF:000322">
    <property type="entry name" value="Probable disease resistance protein At1g63360"/>
    <property type="match status" value="1"/>
</dbReference>
<dbReference type="GO" id="GO:0043531">
    <property type="term" value="F:ADP binding"/>
    <property type="evidence" value="ECO:0007669"/>
    <property type="project" value="InterPro"/>
</dbReference>
<dbReference type="AlphaFoldDB" id="A0A7N2LIL3"/>
<keyword evidence="8" id="KW-1185">Reference proteome</keyword>
<dbReference type="InterPro" id="IPR058922">
    <property type="entry name" value="WHD_DRP"/>
</dbReference>
<dbReference type="EMBL" id="LRBV02000004">
    <property type="status" value="NOT_ANNOTATED_CDS"/>
    <property type="molecule type" value="Genomic_DNA"/>
</dbReference>
<evidence type="ECO:0000313" key="8">
    <source>
        <dbReference type="Proteomes" id="UP000594261"/>
    </source>
</evidence>
<dbReference type="InterPro" id="IPR044974">
    <property type="entry name" value="Disease_R_plants"/>
</dbReference>
<dbReference type="Pfam" id="PF18052">
    <property type="entry name" value="Rx_N"/>
    <property type="match status" value="1"/>
</dbReference>
<organism evidence="7 8">
    <name type="scientific">Quercus lobata</name>
    <name type="common">Valley oak</name>
    <dbReference type="NCBI Taxonomy" id="97700"/>
    <lineage>
        <taxon>Eukaryota</taxon>
        <taxon>Viridiplantae</taxon>
        <taxon>Streptophyta</taxon>
        <taxon>Embryophyta</taxon>
        <taxon>Tracheophyta</taxon>
        <taxon>Spermatophyta</taxon>
        <taxon>Magnoliopsida</taxon>
        <taxon>eudicotyledons</taxon>
        <taxon>Gunneridae</taxon>
        <taxon>Pentapetalae</taxon>
        <taxon>rosids</taxon>
        <taxon>fabids</taxon>
        <taxon>Fagales</taxon>
        <taxon>Fagaceae</taxon>
        <taxon>Quercus</taxon>
    </lineage>
</organism>
<dbReference type="Gene3D" id="3.80.10.10">
    <property type="entry name" value="Ribonuclease Inhibitor"/>
    <property type="match status" value="1"/>
</dbReference>
<dbReference type="InterPro" id="IPR032675">
    <property type="entry name" value="LRR_dom_sf"/>
</dbReference>
<dbReference type="InParanoid" id="A0A7N2LIL3"/>
<dbReference type="Gramene" id="QL04p069941:mrna">
    <property type="protein sequence ID" value="QL04p069941:mrna"/>
    <property type="gene ID" value="QL04p069941"/>
</dbReference>
<evidence type="ECO:0000256" key="3">
    <source>
        <dbReference type="ARBA" id="ARBA00022821"/>
    </source>
</evidence>
<dbReference type="InterPro" id="IPR055414">
    <property type="entry name" value="LRR_R13L4/SHOC2-like"/>
</dbReference>
<evidence type="ECO:0000259" key="5">
    <source>
        <dbReference type="Pfam" id="PF23559"/>
    </source>
</evidence>